<evidence type="ECO:0000259" key="1">
    <source>
        <dbReference type="SMART" id="SM00923"/>
    </source>
</evidence>
<dbReference type="InterPro" id="IPR037407">
    <property type="entry name" value="MLP_fam"/>
</dbReference>
<dbReference type="AlphaFoldDB" id="A0A559T8J0"/>
<organism evidence="2">
    <name type="scientific">Serratia fonticola</name>
    <dbReference type="NCBI Taxonomy" id="47917"/>
    <lineage>
        <taxon>Bacteria</taxon>
        <taxon>Pseudomonadati</taxon>
        <taxon>Pseudomonadota</taxon>
        <taxon>Gammaproteobacteria</taxon>
        <taxon>Enterobacterales</taxon>
        <taxon>Yersiniaceae</taxon>
        <taxon>Serratia</taxon>
    </lineage>
</organism>
<dbReference type="EMBL" id="VISQ01000001">
    <property type="protein sequence ID" value="TVZ70921.1"/>
    <property type="molecule type" value="Genomic_DNA"/>
</dbReference>
<reference evidence="2" key="1">
    <citation type="submission" date="2019-06" db="EMBL/GenBank/DDBJ databases">
        <authorList>
            <person name="Deangelis K."/>
            <person name="Huntemann M."/>
            <person name="Clum A."/>
            <person name="Pillay M."/>
            <person name="Palaniappan K."/>
            <person name="Varghese N."/>
            <person name="Mikhailova N."/>
            <person name="Stamatis D."/>
            <person name="Reddy T."/>
            <person name="Daum C."/>
            <person name="Shapiro N."/>
            <person name="Ivanova N."/>
            <person name="Kyrpides N."/>
            <person name="Woyke T."/>
        </authorList>
    </citation>
    <scope>NUCLEOTIDE SEQUENCE [LARGE SCALE GENOMIC DNA]</scope>
    <source>
        <strain evidence="2">128R</strain>
    </source>
</reference>
<name>A0A559T8J0_SERFO</name>
<dbReference type="Gene3D" id="3.90.820.10">
    <property type="entry name" value="Structural Genomics, Unknown Function 30-nov-00 1gh9 Mol_id"/>
    <property type="match status" value="1"/>
</dbReference>
<dbReference type="PANTHER" id="PTHR38444">
    <property type="entry name" value="ENTEROBACTIN BIOSYNTHESIS PROTEIN YBDZ"/>
    <property type="match status" value="1"/>
</dbReference>
<dbReference type="OrthoDB" id="7584480at2"/>
<reference evidence="2" key="2">
    <citation type="submission" date="2019-08" db="EMBL/GenBank/DDBJ databases">
        <title>Investigation of anaerobic lignin degradation for improved lignocellulosic biofuels.</title>
        <authorList>
            <person name="Deangelis K.PhD."/>
        </authorList>
    </citation>
    <scope>NUCLEOTIDE SEQUENCE [LARGE SCALE GENOMIC DNA]</scope>
    <source>
        <strain evidence="2">128R</strain>
    </source>
</reference>
<proteinExistence type="predicted"/>
<dbReference type="GO" id="GO:0019290">
    <property type="term" value="P:siderophore biosynthetic process"/>
    <property type="evidence" value="ECO:0007669"/>
    <property type="project" value="TreeGrafter"/>
</dbReference>
<sequence>MEFLNPFDDDQQACYILRNDEQLYSLWPDFSAIPLGWACVFGPASREQCVNWLEQYWQDMRPASQRKA</sequence>
<dbReference type="PANTHER" id="PTHR38444:SF1">
    <property type="entry name" value="ENTEROBACTIN BIOSYNTHESIS PROTEIN YBDZ"/>
    <property type="match status" value="1"/>
</dbReference>
<dbReference type="Pfam" id="PF03621">
    <property type="entry name" value="MbtH"/>
    <property type="match status" value="1"/>
</dbReference>
<accession>A0A559T8J0</accession>
<dbReference type="SMART" id="SM00923">
    <property type="entry name" value="MbtH"/>
    <property type="match status" value="1"/>
</dbReference>
<dbReference type="SUPFAM" id="SSF160582">
    <property type="entry name" value="MbtH-like"/>
    <property type="match status" value="1"/>
</dbReference>
<evidence type="ECO:0000313" key="2">
    <source>
        <dbReference type="EMBL" id="TVZ70921.1"/>
    </source>
</evidence>
<protein>
    <submittedName>
        <fullName evidence="2">MbtH protein</fullName>
    </submittedName>
</protein>
<dbReference type="GO" id="GO:0005829">
    <property type="term" value="C:cytosol"/>
    <property type="evidence" value="ECO:0007669"/>
    <property type="project" value="TreeGrafter"/>
</dbReference>
<dbReference type="InterPro" id="IPR005153">
    <property type="entry name" value="MbtH-like_dom"/>
</dbReference>
<feature type="domain" description="MbtH-like" evidence="1">
    <location>
        <begin position="5"/>
        <end position="55"/>
    </location>
</feature>
<gene>
    <name evidence="2" type="ORF">FHU10_3519</name>
</gene>
<comment type="caution">
    <text evidence="2">The sequence shown here is derived from an EMBL/GenBank/DDBJ whole genome shotgun (WGS) entry which is preliminary data.</text>
</comment>
<dbReference type="InterPro" id="IPR038020">
    <property type="entry name" value="MbtH-like_sf"/>
</dbReference>